<dbReference type="InterPro" id="IPR003959">
    <property type="entry name" value="ATPase_AAA_core"/>
</dbReference>
<comment type="caution">
    <text evidence="9">The sequence shown here is derived from an EMBL/GenBank/DDBJ whole genome shotgun (WGS) entry which is preliminary data.</text>
</comment>
<dbReference type="SUPFAM" id="SSF52540">
    <property type="entry name" value="P-loop containing nucleoside triphosphate hydrolases"/>
    <property type="match status" value="1"/>
</dbReference>
<comment type="similarity">
    <text evidence="1 5">Belongs to the ClpX chaperone family. HslU subfamily.</text>
</comment>
<keyword evidence="4 5" id="KW-0143">Chaperone</keyword>
<keyword evidence="3 5" id="KW-0067">ATP-binding</keyword>
<dbReference type="InterPro" id="IPR003593">
    <property type="entry name" value="AAA+_ATPase"/>
</dbReference>
<evidence type="ECO:0000256" key="5">
    <source>
        <dbReference type="HAMAP-Rule" id="MF_00249"/>
    </source>
</evidence>
<dbReference type="GO" id="GO:0006508">
    <property type="term" value="P:proteolysis"/>
    <property type="evidence" value="ECO:0007669"/>
    <property type="project" value="UniProtKB-KW"/>
</dbReference>
<feature type="region of interest" description="Disordered" evidence="6">
    <location>
        <begin position="159"/>
        <end position="179"/>
    </location>
</feature>
<accession>A0ABP7MLH7</accession>
<name>A0ABP7MLH7_9GAMM</name>
<dbReference type="SMART" id="SM01086">
    <property type="entry name" value="ClpB_D2-small"/>
    <property type="match status" value="1"/>
</dbReference>
<keyword evidence="9" id="KW-0645">Protease</keyword>
<feature type="binding site" evidence="5">
    <location>
        <position position="277"/>
    </location>
    <ligand>
        <name>ATP</name>
        <dbReference type="ChEBI" id="CHEBI:30616"/>
    </ligand>
</feature>
<evidence type="ECO:0000256" key="3">
    <source>
        <dbReference type="ARBA" id="ARBA00022840"/>
    </source>
</evidence>
<evidence type="ECO:0000256" key="1">
    <source>
        <dbReference type="ARBA" id="ARBA00009771"/>
    </source>
</evidence>
<keyword evidence="9" id="KW-0378">Hydrolase</keyword>
<dbReference type="Gene3D" id="1.10.8.10">
    <property type="entry name" value="DNA helicase RuvA subunit, C-terminal domain"/>
    <property type="match status" value="1"/>
</dbReference>
<dbReference type="InterPro" id="IPR027417">
    <property type="entry name" value="P-loop_NTPase"/>
</dbReference>
<dbReference type="Gene3D" id="1.10.8.60">
    <property type="match status" value="1"/>
</dbReference>
<comment type="function">
    <text evidence="5">ATPase subunit of a proteasome-like degradation complex; this subunit has chaperone activity. The binding of ATP and its subsequent hydrolysis by HslU are essential for unfolding of protein substrates subsequently hydrolyzed by HslV. HslU recognizes the N-terminal part of its protein substrates and unfolds these before they are guided to HslV for hydrolysis.</text>
</comment>
<dbReference type="PANTHER" id="PTHR48102:SF3">
    <property type="entry name" value="ATP-DEPENDENT PROTEASE ATPASE SUBUNIT HSLU"/>
    <property type="match status" value="1"/>
</dbReference>
<comment type="subcellular location">
    <subcellularLocation>
        <location evidence="5">Cytoplasm</location>
    </subcellularLocation>
</comment>
<dbReference type="CDD" id="cd19498">
    <property type="entry name" value="RecA-like_HslU"/>
    <property type="match status" value="1"/>
</dbReference>
<dbReference type="EMBL" id="BAAAZU010000011">
    <property type="protein sequence ID" value="GAA3925822.1"/>
    <property type="molecule type" value="Genomic_DNA"/>
</dbReference>
<dbReference type="Proteomes" id="UP001501727">
    <property type="component" value="Unassembled WGS sequence"/>
</dbReference>
<feature type="binding site" evidence="5">
    <location>
        <begin position="68"/>
        <end position="73"/>
    </location>
    <ligand>
        <name>ATP</name>
        <dbReference type="ChEBI" id="CHEBI:30616"/>
    </ligand>
</feature>
<dbReference type="InterPro" id="IPR004491">
    <property type="entry name" value="HslU"/>
</dbReference>
<dbReference type="NCBIfam" id="NF003544">
    <property type="entry name" value="PRK05201.1"/>
    <property type="match status" value="1"/>
</dbReference>
<dbReference type="InterPro" id="IPR019489">
    <property type="entry name" value="Clp_ATPase_C"/>
</dbReference>
<dbReference type="Pfam" id="PF00004">
    <property type="entry name" value="AAA"/>
    <property type="match status" value="1"/>
</dbReference>
<feature type="binding site" evidence="5">
    <location>
        <position position="342"/>
    </location>
    <ligand>
        <name>ATP</name>
        <dbReference type="ChEBI" id="CHEBI:30616"/>
    </ligand>
</feature>
<evidence type="ECO:0000313" key="9">
    <source>
        <dbReference type="EMBL" id="GAA3925822.1"/>
    </source>
</evidence>
<dbReference type="PANTHER" id="PTHR48102">
    <property type="entry name" value="ATP-DEPENDENT CLP PROTEASE ATP-BINDING SUBUNIT CLPX-LIKE, MITOCHONDRIAL-RELATED"/>
    <property type="match status" value="1"/>
</dbReference>
<evidence type="ECO:0000256" key="2">
    <source>
        <dbReference type="ARBA" id="ARBA00022741"/>
    </source>
</evidence>
<sequence>MPNKPDTSHATMTPREIVQELDRHIVGQQQAKRAVAIALRNRWRRAQLDDELRNEVMPKNILMIGPTGVGKTEIARRLATLANAPFVKVEATRFTEVGYVGKDVEQIIRDLADTAVKLYREQAKQRVRTQAEERAEDRILDALLPRREVPSTGFGFGANTTVDIGAEPSAQGNDSDTRTKLRRQLRAGELDEREIELELSANVGVDIMTPPGMEEMGQQLRQMFSNLGGGKTHKRSLSIRAARPLLIEEEAGKLVNEDEVREAAIEACEQHGIVFIDEIDKVAKRSEGMGADVSREGVQRDLLPLVEGSTVSTKYGSVKTDHILFIASGAFHLAKPSDLIPEMQGRFPIRVELSALSKDDFVRILTEPKASLTRQYVELLKTEGVALTFAPDAVERLAEIAAQVNERQENIGARRLHTVLERLLDTLSFEAPDRSEGVVIDRAYVDKHLGELVEDQDLSRYIL</sequence>
<dbReference type="Pfam" id="PF07724">
    <property type="entry name" value="AAA_2"/>
    <property type="match status" value="1"/>
</dbReference>
<dbReference type="Gene3D" id="3.40.50.300">
    <property type="entry name" value="P-loop containing nucleotide triphosphate hydrolases"/>
    <property type="match status" value="2"/>
</dbReference>
<organism evidence="9 10">
    <name type="scientific">Luteimonas lutimaris</name>
    <dbReference type="NCBI Taxonomy" id="698645"/>
    <lineage>
        <taxon>Bacteria</taxon>
        <taxon>Pseudomonadati</taxon>
        <taxon>Pseudomonadota</taxon>
        <taxon>Gammaproteobacteria</taxon>
        <taxon>Lysobacterales</taxon>
        <taxon>Lysobacteraceae</taxon>
        <taxon>Luteimonas</taxon>
    </lineage>
</organism>
<feature type="domain" description="AAA+ ATPase" evidence="7">
    <location>
        <begin position="57"/>
        <end position="357"/>
    </location>
</feature>
<comment type="subunit">
    <text evidence="5">A double ring-shaped homohexamer of HslV is capped on each side by a ring-shaped HslU homohexamer. The assembly of the HslU/HslV complex is dependent on binding of ATP.</text>
</comment>
<dbReference type="NCBIfam" id="TIGR00390">
    <property type="entry name" value="hslU"/>
    <property type="match status" value="1"/>
</dbReference>
<feature type="binding site" evidence="5">
    <location>
        <position position="414"/>
    </location>
    <ligand>
        <name>ATP</name>
        <dbReference type="ChEBI" id="CHEBI:30616"/>
    </ligand>
</feature>
<proteinExistence type="inferred from homology"/>
<evidence type="ECO:0000259" key="8">
    <source>
        <dbReference type="SMART" id="SM01086"/>
    </source>
</evidence>
<protein>
    <recommendedName>
        <fullName evidence="5">ATP-dependent protease ATPase subunit HslU</fullName>
    </recommendedName>
    <alternativeName>
        <fullName evidence="5">Unfoldase HslU</fullName>
    </alternativeName>
</protein>
<dbReference type="GO" id="GO:0008233">
    <property type="term" value="F:peptidase activity"/>
    <property type="evidence" value="ECO:0007669"/>
    <property type="project" value="UniProtKB-KW"/>
</dbReference>
<dbReference type="InterPro" id="IPR050052">
    <property type="entry name" value="ATP-dep_Clp_protease_ClpX"/>
</dbReference>
<reference evidence="10" key="1">
    <citation type="journal article" date="2019" name="Int. J. Syst. Evol. Microbiol.">
        <title>The Global Catalogue of Microorganisms (GCM) 10K type strain sequencing project: providing services to taxonomists for standard genome sequencing and annotation.</title>
        <authorList>
            <consortium name="The Broad Institute Genomics Platform"/>
            <consortium name="The Broad Institute Genome Sequencing Center for Infectious Disease"/>
            <person name="Wu L."/>
            <person name="Ma J."/>
        </authorList>
    </citation>
    <scope>NUCLEOTIDE SEQUENCE [LARGE SCALE GENOMIC DNA]</scope>
    <source>
        <strain evidence="10">JCM 16916</strain>
    </source>
</reference>
<evidence type="ECO:0000259" key="7">
    <source>
        <dbReference type="SMART" id="SM00382"/>
    </source>
</evidence>
<feature type="binding site" evidence="5">
    <location>
        <position position="26"/>
    </location>
    <ligand>
        <name>ATP</name>
        <dbReference type="ChEBI" id="CHEBI:30616"/>
    </ligand>
</feature>
<evidence type="ECO:0000256" key="6">
    <source>
        <dbReference type="SAM" id="MobiDB-lite"/>
    </source>
</evidence>
<evidence type="ECO:0000313" key="10">
    <source>
        <dbReference type="Proteomes" id="UP001501727"/>
    </source>
</evidence>
<gene>
    <name evidence="5 9" type="primary">hslU</name>
    <name evidence="9" type="ORF">GCM10022229_19920</name>
</gene>
<keyword evidence="5" id="KW-0963">Cytoplasm</keyword>
<keyword evidence="2 5" id="KW-0547">Nucleotide-binding</keyword>
<dbReference type="HAMAP" id="MF_00249">
    <property type="entry name" value="HslU"/>
    <property type="match status" value="1"/>
</dbReference>
<dbReference type="SMART" id="SM00382">
    <property type="entry name" value="AAA"/>
    <property type="match status" value="1"/>
</dbReference>
<feature type="domain" description="Clp ATPase C-terminal" evidence="8">
    <location>
        <begin position="356"/>
        <end position="454"/>
    </location>
</feature>
<dbReference type="RefSeq" id="WP_344759847.1">
    <property type="nucleotide sequence ID" value="NZ_BAAAZU010000011.1"/>
</dbReference>
<evidence type="ECO:0000256" key="4">
    <source>
        <dbReference type="ARBA" id="ARBA00023186"/>
    </source>
</evidence>
<keyword evidence="10" id="KW-1185">Reference proteome</keyword>